<comment type="caution">
    <text evidence="1">The sequence shown here is derived from an EMBL/GenBank/DDBJ whole genome shotgun (WGS) entry which is preliminary data.</text>
</comment>
<sequence>MGRVILIKISEECMGFSDWSQIVSKAPKSQISKEAKHYENHCYQYIRSRSRQGIGVLYKNAGLCKKA</sequence>
<evidence type="ECO:0000313" key="2">
    <source>
        <dbReference type="Proteomes" id="UP000682811"/>
    </source>
</evidence>
<accession>A0A919YD42</accession>
<name>A0A919YD42_9BACL</name>
<proteinExistence type="predicted"/>
<dbReference type="EMBL" id="BORT01000006">
    <property type="protein sequence ID" value="GIO47013.1"/>
    <property type="molecule type" value="Genomic_DNA"/>
</dbReference>
<protein>
    <submittedName>
        <fullName evidence="1">Uncharacterized protein</fullName>
    </submittedName>
</protein>
<evidence type="ECO:0000313" key="1">
    <source>
        <dbReference type="EMBL" id="GIO47013.1"/>
    </source>
</evidence>
<keyword evidence="2" id="KW-1185">Reference proteome</keyword>
<reference evidence="1 2" key="1">
    <citation type="submission" date="2021-03" db="EMBL/GenBank/DDBJ databases">
        <title>Antimicrobial resistance genes in bacteria isolated from Japanese honey, and their potential for conferring macrolide and lincosamide resistance in the American foulbrood pathogen Paenibacillus larvae.</title>
        <authorList>
            <person name="Okamoto M."/>
            <person name="Kumagai M."/>
            <person name="Kanamori H."/>
            <person name="Takamatsu D."/>
        </authorList>
    </citation>
    <scope>NUCLEOTIDE SEQUENCE [LARGE SCALE GENOMIC DNA]</scope>
    <source>
        <strain evidence="1 2">J34TS1</strain>
    </source>
</reference>
<organism evidence="1 2">
    <name type="scientific">Paenibacillus azoreducens</name>
    <dbReference type="NCBI Taxonomy" id="116718"/>
    <lineage>
        <taxon>Bacteria</taxon>
        <taxon>Bacillati</taxon>
        <taxon>Bacillota</taxon>
        <taxon>Bacilli</taxon>
        <taxon>Bacillales</taxon>
        <taxon>Paenibacillaceae</taxon>
        <taxon>Paenibacillus</taxon>
    </lineage>
</organism>
<dbReference type="Proteomes" id="UP000682811">
    <property type="component" value="Unassembled WGS sequence"/>
</dbReference>
<gene>
    <name evidence="1" type="ORF">J34TS1_17780</name>
</gene>
<dbReference type="AlphaFoldDB" id="A0A919YD42"/>